<evidence type="ECO:0000313" key="4">
    <source>
        <dbReference type="Proteomes" id="UP001385951"/>
    </source>
</evidence>
<comment type="caution">
    <text evidence="3">The sequence shown here is derived from an EMBL/GenBank/DDBJ whole genome shotgun (WGS) entry which is preliminary data.</text>
</comment>
<dbReference type="EMBL" id="JASBNA010000032">
    <property type="protein sequence ID" value="KAK7683204.1"/>
    <property type="molecule type" value="Genomic_DNA"/>
</dbReference>
<organism evidence="3 4">
    <name type="scientific">Cerrena zonata</name>
    <dbReference type="NCBI Taxonomy" id="2478898"/>
    <lineage>
        <taxon>Eukaryota</taxon>
        <taxon>Fungi</taxon>
        <taxon>Dikarya</taxon>
        <taxon>Basidiomycota</taxon>
        <taxon>Agaricomycotina</taxon>
        <taxon>Agaricomycetes</taxon>
        <taxon>Polyporales</taxon>
        <taxon>Cerrenaceae</taxon>
        <taxon>Cerrena</taxon>
    </lineage>
</organism>
<feature type="region of interest" description="Disordered" evidence="1">
    <location>
        <begin position="300"/>
        <end position="360"/>
    </location>
</feature>
<dbReference type="Proteomes" id="UP001385951">
    <property type="component" value="Unassembled WGS sequence"/>
</dbReference>
<feature type="transmembrane region" description="Helical" evidence="2">
    <location>
        <begin position="119"/>
        <end position="141"/>
    </location>
</feature>
<proteinExistence type="predicted"/>
<feature type="transmembrane region" description="Helical" evidence="2">
    <location>
        <begin position="36"/>
        <end position="58"/>
    </location>
</feature>
<dbReference type="AlphaFoldDB" id="A0AAW0FUN1"/>
<feature type="region of interest" description="Disordered" evidence="1">
    <location>
        <begin position="469"/>
        <end position="493"/>
    </location>
</feature>
<evidence type="ECO:0000256" key="1">
    <source>
        <dbReference type="SAM" id="MobiDB-lite"/>
    </source>
</evidence>
<keyword evidence="4" id="KW-1185">Reference proteome</keyword>
<evidence type="ECO:0000313" key="3">
    <source>
        <dbReference type="EMBL" id="KAK7683204.1"/>
    </source>
</evidence>
<feature type="compositionally biased region" description="Polar residues" evidence="1">
    <location>
        <begin position="318"/>
        <end position="332"/>
    </location>
</feature>
<sequence length="493" mass="54143">MLPFGLRIAWFTLSLSGLLSSWVALPAFISHAQSLWLPVLYSIANTVLQGMFCLGMIWKMDPSLMPHAFCEAQTALIHAAWTSIAGVCLLSTSSAAKFAHTGPLQWFPFLNRYDTHIRIIFLGVLPALVFVLQLAILSGLNVDIAADGVFCDASNPAWVRLLGYAGIIPFIAIPSLCLSAAALVLALRNLLSQRTDSDFHDNFTPLPTSHRSRQSSRAFTPESRSDGSQATEHVRAASAPILTPSRQSLRSQTPSFYAIPSRSHTPSLGRSYHPPGRARITVTQYKYHLPSYYLSPHTVASDEEAQARSPSAEPMTESRGSQRSHISPSISPATFAPPSETGSTDVPSRNASRGTTPALAFPEDLEKRIWRQQTANINAVFARDGIFQPDPDDTVSGSIKWTRYSLDSSGPKSELEFARTTQDDLDDDFGDPRCSPITYPTPVPYFSDPYNVAVRHRLLFTLFYQPPSQSHPSRPSSTSSPNIIQPSGLKMWP</sequence>
<keyword evidence="2" id="KW-0472">Membrane</keyword>
<evidence type="ECO:0000256" key="2">
    <source>
        <dbReference type="SAM" id="Phobius"/>
    </source>
</evidence>
<feature type="compositionally biased region" description="Polar residues" evidence="1">
    <location>
        <begin position="340"/>
        <end position="355"/>
    </location>
</feature>
<name>A0AAW0FUN1_9APHY</name>
<feature type="compositionally biased region" description="Polar residues" evidence="1">
    <location>
        <begin position="244"/>
        <end position="255"/>
    </location>
</feature>
<keyword evidence="2" id="KW-0812">Transmembrane</keyword>
<feature type="transmembrane region" description="Helical" evidence="2">
    <location>
        <begin position="161"/>
        <end position="187"/>
    </location>
</feature>
<gene>
    <name evidence="3" type="ORF">QCA50_013877</name>
</gene>
<reference evidence="3 4" key="1">
    <citation type="submission" date="2022-09" db="EMBL/GenBank/DDBJ databases">
        <authorList>
            <person name="Palmer J.M."/>
        </authorList>
    </citation>
    <scope>NUCLEOTIDE SEQUENCE [LARGE SCALE GENOMIC DNA]</scope>
    <source>
        <strain evidence="3 4">DSM 7382</strain>
    </source>
</reference>
<accession>A0AAW0FUN1</accession>
<feature type="region of interest" description="Disordered" evidence="1">
    <location>
        <begin position="202"/>
        <end position="276"/>
    </location>
</feature>
<feature type="compositionally biased region" description="Low complexity" evidence="1">
    <location>
        <begin position="469"/>
        <end position="481"/>
    </location>
</feature>
<protein>
    <submittedName>
        <fullName evidence="3">Uncharacterized protein</fullName>
    </submittedName>
</protein>
<keyword evidence="2" id="KW-1133">Transmembrane helix</keyword>